<dbReference type="Proteomes" id="UP001501721">
    <property type="component" value="Unassembled WGS sequence"/>
</dbReference>
<evidence type="ECO:0008006" key="5">
    <source>
        <dbReference type="Google" id="ProtNLM"/>
    </source>
</evidence>
<keyword evidence="2" id="KW-0732">Signal</keyword>
<dbReference type="EMBL" id="BAAATL010000017">
    <property type="protein sequence ID" value="GAA2489867.1"/>
    <property type="molecule type" value="Genomic_DNA"/>
</dbReference>
<proteinExistence type="predicted"/>
<organism evidence="3 4">
    <name type="scientific">Streptomyces graminearus</name>
    <dbReference type="NCBI Taxonomy" id="284030"/>
    <lineage>
        <taxon>Bacteria</taxon>
        <taxon>Bacillati</taxon>
        <taxon>Actinomycetota</taxon>
        <taxon>Actinomycetes</taxon>
        <taxon>Kitasatosporales</taxon>
        <taxon>Streptomycetaceae</taxon>
        <taxon>Streptomyces</taxon>
    </lineage>
</organism>
<evidence type="ECO:0000313" key="3">
    <source>
        <dbReference type="EMBL" id="GAA2489867.1"/>
    </source>
</evidence>
<gene>
    <name evidence="3" type="ORF">GCM10010422_40410</name>
</gene>
<comment type="caution">
    <text evidence="3">The sequence shown here is derived from an EMBL/GenBank/DDBJ whole genome shotgun (WGS) entry which is preliminary data.</text>
</comment>
<evidence type="ECO:0000256" key="2">
    <source>
        <dbReference type="SAM" id="SignalP"/>
    </source>
</evidence>
<feature type="region of interest" description="Disordered" evidence="1">
    <location>
        <begin position="195"/>
        <end position="218"/>
    </location>
</feature>
<reference evidence="4" key="1">
    <citation type="journal article" date="2019" name="Int. J. Syst. Evol. Microbiol.">
        <title>The Global Catalogue of Microorganisms (GCM) 10K type strain sequencing project: providing services to taxonomists for standard genome sequencing and annotation.</title>
        <authorList>
            <consortium name="The Broad Institute Genomics Platform"/>
            <consortium name="The Broad Institute Genome Sequencing Center for Infectious Disease"/>
            <person name="Wu L."/>
            <person name="Ma J."/>
        </authorList>
    </citation>
    <scope>NUCLEOTIDE SEQUENCE [LARGE SCALE GENOMIC DNA]</scope>
    <source>
        <strain evidence="4">JCM 6923</strain>
    </source>
</reference>
<feature type="region of interest" description="Disordered" evidence="1">
    <location>
        <begin position="41"/>
        <end position="76"/>
    </location>
</feature>
<feature type="chain" id="PRO_5046534506" description="Lipoprotein" evidence="2">
    <location>
        <begin position="41"/>
        <end position="218"/>
    </location>
</feature>
<accession>A0ABP5Z2H7</accession>
<sequence length="218" mass="22399">MGSGVSRGGRRLRVRRFRCFRSASAAVAVLATAGTLTLTACGGGNNNGGGTTVRPSPTPPATESFTGTPPSPLSSAASSAVASARASASAAASSASARADEFEASVSAAAERANQEAHKRLANVQGRGNAVSDVSLSGIPRAQVNDLQAAHVNIHNSTDKTANFAVQVDFRDPNGKVVETRYVGAENVRPGQTVHPYAISHQPPQPVLKPEVAKAERY</sequence>
<dbReference type="RefSeq" id="WP_346078421.1">
    <property type="nucleotide sequence ID" value="NZ_BAAATL010000017.1"/>
</dbReference>
<feature type="signal peptide" evidence="2">
    <location>
        <begin position="1"/>
        <end position="40"/>
    </location>
</feature>
<protein>
    <recommendedName>
        <fullName evidence="5">Lipoprotein</fullName>
    </recommendedName>
</protein>
<feature type="compositionally biased region" description="Gly residues" evidence="1">
    <location>
        <begin position="41"/>
        <end position="51"/>
    </location>
</feature>
<name>A0ABP5Z2H7_9ACTN</name>
<evidence type="ECO:0000256" key="1">
    <source>
        <dbReference type="SAM" id="MobiDB-lite"/>
    </source>
</evidence>
<keyword evidence="4" id="KW-1185">Reference proteome</keyword>
<evidence type="ECO:0000313" key="4">
    <source>
        <dbReference type="Proteomes" id="UP001501721"/>
    </source>
</evidence>